<feature type="domain" description="D-galactarate/Altronate dehydratase C-terminal" evidence="4">
    <location>
        <begin position="289"/>
        <end position="527"/>
    </location>
</feature>
<accession>A0A381NMI0</accession>
<dbReference type="GO" id="GO:0016829">
    <property type="term" value="F:lyase activity"/>
    <property type="evidence" value="ECO:0007669"/>
    <property type="project" value="UniProtKB-KW"/>
</dbReference>
<sequence>MTHVQFNNLARLADNDDNVAIATQRIELDTSVNGPNGQFRIPHTILEGHRFVIKPINAGDSLFSWALPFGTAIRDLSPGEYVCNEKILTALAQRNIDFDLPRQANFLDVMLEHQIDTTNFSPGRQVPRNSETETFLGYRRPGRRGVGTRNFIVVLAVTVKSAAFARQIESKYASRNLGKNIDGVIAVTHTEGDGTLSPNNYSLVMRTLAGFMVHPNVGAVQVVDYGDGTFTADHLRQFALDNNYPLDQTLHEFQTIESSNDRALLEASKTIDQWIPIIDKQVRSEEPVENISLALQCGGSDAFSGISGNPLAGSVAKEVIRRGGRANLAETDELIGAESYVLSNVKDLSTAELFLEKIRNFKQYAANHGASAEGNPSGGNNFRGLYNIALKSIGAARKKDPEVRLDAVIDYGAPMTDSGYYFMDSPGNDLESIAGQVASGCNMILFITGNGSITNFPFVPTLKFVTTTGRFEMLSNEMDVNAGRYNDGESMENLSQETFELTTRIASGEKSKGELAGHSQVQLWRNWQQSSPLDPRDVNPIPTDGRPIDVGAGKKRHMSFYGYQSRDGITSDNVGLIMPTSLCSGQVAQLIANQLNVSRKDEPKLARINRYIALVHTEGCGSANSEDLFLNIVSGHLQHQFITHAVLLEHGCERTHNDAIRHDLLSKGVDPTRFDWASVQLDGGLDRVAKKVGEQFRLALDFPIQRATGSIKDLKIGLLTQGSISEIAARALADLIKDLVESGSTIVLPDNASVINSATFMERLFEGKQSWAVNLGYGAHLSSNGCFVMSTPTTSTTEIMTGLGATGVEIILMYTNGIPVASHPLVPVLQFGAEGEHDEKFMDDLDFVLPQLMDNSSEFLIKHIESTIKQQHVPKLHHRGYSNFQVTRGAVGVSL</sequence>
<dbReference type="PANTHER" id="PTHR30536:SF5">
    <property type="entry name" value="ALTRONATE DEHYDRATASE"/>
    <property type="match status" value="1"/>
</dbReference>
<dbReference type="InterPro" id="IPR007392">
    <property type="entry name" value="GD_AH_second"/>
</dbReference>
<evidence type="ECO:0000259" key="4">
    <source>
        <dbReference type="Pfam" id="PF20629"/>
    </source>
</evidence>
<dbReference type="Gene3D" id="2.30.130.110">
    <property type="match status" value="1"/>
</dbReference>
<keyword evidence="2" id="KW-0456">Lyase</keyword>
<organism evidence="5">
    <name type="scientific">marine metagenome</name>
    <dbReference type="NCBI Taxonomy" id="408172"/>
    <lineage>
        <taxon>unclassified sequences</taxon>
        <taxon>metagenomes</taxon>
        <taxon>ecological metagenomes</taxon>
    </lineage>
</organism>
<feature type="domain" description="D-galactarate/Altronate dehydratase second" evidence="3">
    <location>
        <begin position="137"/>
        <end position="273"/>
    </location>
</feature>
<gene>
    <name evidence="5" type="ORF">METZ01_LOCUS8168</name>
</gene>
<dbReference type="Pfam" id="PF04295">
    <property type="entry name" value="GD_AH_second"/>
    <property type="match status" value="2"/>
</dbReference>
<proteinExistence type="inferred from homology"/>
<dbReference type="InterPro" id="IPR052172">
    <property type="entry name" value="UxaA_altronate/galactarate_dh"/>
</dbReference>
<dbReference type="AlphaFoldDB" id="A0A381NMI0"/>
<protein>
    <recommendedName>
        <fullName evidence="6">SAF domain-containing protein</fullName>
    </recommendedName>
</protein>
<evidence type="ECO:0000313" key="5">
    <source>
        <dbReference type="EMBL" id="SUZ55314.1"/>
    </source>
</evidence>
<feature type="domain" description="D-galactarate/Altronate dehydratase second" evidence="3">
    <location>
        <begin position="572"/>
        <end position="688"/>
    </location>
</feature>
<evidence type="ECO:0000259" key="3">
    <source>
        <dbReference type="Pfam" id="PF04295"/>
    </source>
</evidence>
<dbReference type="InterPro" id="IPR048332">
    <property type="entry name" value="GD_AH_C"/>
</dbReference>
<name>A0A381NMI0_9ZZZZ</name>
<dbReference type="Pfam" id="PF20629">
    <property type="entry name" value="GD_AH_C"/>
    <property type="match status" value="1"/>
</dbReference>
<evidence type="ECO:0008006" key="6">
    <source>
        <dbReference type="Google" id="ProtNLM"/>
    </source>
</evidence>
<dbReference type="PANTHER" id="PTHR30536">
    <property type="entry name" value="ALTRONATE/GALACTARATE DEHYDRATASE"/>
    <property type="match status" value="1"/>
</dbReference>
<reference evidence="5" key="1">
    <citation type="submission" date="2018-05" db="EMBL/GenBank/DDBJ databases">
        <authorList>
            <person name="Lanie J.A."/>
            <person name="Ng W.-L."/>
            <person name="Kazmierczak K.M."/>
            <person name="Andrzejewski T.M."/>
            <person name="Davidsen T.M."/>
            <person name="Wayne K.J."/>
            <person name="Tettelin H."/>
            <person name="Glass J.I."/>
            <person name="Rusch D."/>
            <person name="Podicherti R."/>
            <person name="Tsui H.-C.T."/>
            <person name="Winkler M.E."/>
        </authorList>
    </citation>
    <scope>NUCLEOTIDE SEQUENCE</scope>
</reference>
<evidence type="ECO:0000256" key="1">
    <source>
        <dbReference type="ARBA" id="ARBA00010986"/>
    </source>
</evidence>
<comment type="similarity">
    <text evidence="1">Belongs to the UxaA family.</text>
</comment>
<dbReference type="EMBL" id="UINC01000440">
    <property type="protein sequence ID" value="SUZ55314.1"/>
    <property type="molecule type" value="Genomic_DNA"/>
</dbReference>
<evidence type="ECO:0000256" key="2">
    <source>
        <dbReference type="ARBA" id="ARBA00023239"/>
    </source>
</evidence>